<sequence length="82" mass="9527">MVLTDEEKREGMVELLEEKLGYDLDPKNLRPAEKLIVEKMLDVYENDAGVQSESIDDLSVSYFAEQDPVIKDMLHSLRKLNW</sequence>
<organism evidence="1 2">
    <name type="scientific">Iocasia fonsfrigidae</name>
    <dbReference type="NCBI Taxonomy" id="2682810"/>
    <lineage>
        <taxon>Bacteria</taxon>
        <taxon>Bacillati</taxon>
        <taxon>Bacillota</taxon>
        <taxon>Clostridia</taxon>
        <taxon>Halanaerobiales</taxon>
        <taxon>Halanaerobiaceae</taxon>
        <taxon>Iocasia</taxon>
    </lineage>
</organism>
<dbReference type="Gene3D" id="1.10.246.150">
    <property type="match status" value="1"/>
</dbReference>
<gene>
    <name evidence="1" type="ORF">GM661_00515</name>
</gene>
<dbReference type="KEGG" id="ifn:GM661_00515"/>
<accession>A0A8A7K4D1</accession>
<reference evidence="1" key="1">
    <citation type="submission" date="2019-12" db="EMBL/GenBank/DDBJ databases">
        <authorList>
            <person name="zhang j."/>
            <person name="sun C.M."/>
        </authorList>
    </citation>
    <scope>NUCLEOTIDE SEQUENCE</scope>
    <source>
        <strain evidence="1">NS-1</strain>
    </source>
</reference>
<name>A0A8A7K4D1_9FIRM</name>
<protein>
    <submittedName>
        <fullName evidence="1">Uncharacterized protein</fullName>
    </submittedName>
</protein>
<dbReference type="EMBL" id="CP046640">
    <property type="protein sequence ID" value="QTL96556.1"/>
    <property type="molecule type" value="Genomic_DNA"/>
</dbReference>
<keyword evidence="2" id="KW-1185">Reference proteome</keyword>
<dbReference type="RefSeq" id="WP_230868274.1">
    <property type="nucleotide sequence ID" value="NZ_CP046640.1"/>
</dbReference>
<dbReference type="InterPro" id="IPR053746">
    <property type="entry name" value="Viral_HT_Connector_Assembly"/>
</dbReference>
<evidence type="ECO:0000313" key="1">
    <source>
        <dbReference type="EMBL" id="QTL96556.1"/>
    </source>
</evidence>
<evidence type="ECO:0000313" key="2">
    <source>
        <dbReference type="Proteomes" id="UP000665020"/>
    </source>
</evidence>
<dbReference type="Proteomes" id="UP000665020">
    <property type="component" value="Chromosome"/>
</dbReference>
<proteinExistence type="predicted"/>
<dbReference type="AlphaFoldDB" id="A0A8A7K4D1"/>